<dbReference type="Gene3D" id="3.40.50.300">
    <property type="entry name" value="P-loop containing nucleotide triphosphate hydrolases"/>
    <property type="match status" value="1"/>
</dbReference>
<dbReference type="PROSITE" id="PS50104">
    <property type="entry name" value="TIR"/>
    <property type="match status" value="1"/>
</dbReference>
<dbReference type="EMBL" id="OU466860">
    <property type="protein sequence ID" value="CAH2061264.1"/>
    <property type="molecule type" value="Genomic_DNA"/>
</dbReference>
<dbReference type="Pfam" id="PF01582">
    <property type="entry name" value="TIR"/>
    <property type="match status" value="1"/>
</dbReference>
<dbReference type="FunFam" id="3.40.50.300:FF:001002">
    <property type="entry name" value="Disease resistance protein (TIR-NBS-LRR class)"/>
    <property type="match status" value="1"/>
</dbReference>
<dbReference type="SUPFAM" id="SSF52200">
    <property type="entry name" value="Toll/Interleukin receptor TIR domain"/>
    <property type="match status" value="1"/>
</dbReference>
<dbReference type="Pfam" id="PF23282">
    <property type="entry name" value="WHD_ROQ1"/>
    <property type="match status" value="2"/>
</dbReference>
<keyword evidence="5" id="KW-0611">Plant defense</keyword>
<keyword evidence="3" id="KW-0677">Repeat</keyword>
<dbReference type="InterPro" id="IPR036390">
    <property type="entry name" value="WH_DNA-bd_sf"/>
</dbReference>
<protein>
    <recommendedName>
        <fullName evidence="1">ADP-ribosyl cyclase/cyclic ADP-ribose hydrolase</fullName>
        <ecNumber evidence="1">3.2.2.6</ecNumber>
    </recommendedName>
</protein>
<keyword evidence="6" id="KW-0520">NAD</keyword>
<dbReference type="GO" id="GO:0061809">
    <property type="term" value="F:NAD+ nucleosidase activity, cyclic ADP-ribose generating"/>
    <property type="evidence" value="ECO:0007669"/>
    <property type="project" value="UniProtKB-EC"/>
</dbReference>
<dbReference type="InterPro" id="IPR032675">
    <property type="entry name" value="LRR_dom_sf"/>
</dbReference>
<dbReference type="InterPro" id="IPR027417">
    <property type="entry name" value="P-loop_NTPase"/>
</dbReference>
<dbReference type="InterPro" id="IPR045344">
    <property type="entry name" value="C-JID"/>
</dbReference>
<dbReference type="Pfam" id="PF20160">
    <property type="entry name" value="C-JID"/>
    <property type="match status" value="1"/>
</dbReference>
<evidence type="ECO:0000256" key="7">
    <source>
        <dbReference type="ARBA" id="ARBA00047304"/>
    </source>
</evidence>
<dbReference type="PRINTS" id="PR00364">
    <property type="entry name" value="DISEASERSIST"/>
</dbReference>
<dbReference type="GO" id="GO:0043531">
    <property type="term" value="F:ADP binding"/>
    <property type="evidence" value="ECO:0007669"/>
    <property type="project" value="InterPro"/>
</dbReference>
<reference evidence="9 10" key="1">
    <citation type="submission" date="2022-03" db="EMBL/GenBank/DDBJ databases">
        <authorList>
            <person name="Nunn A."/>
            <person name="Chopra R."/>
            <person name="Nunn A."/>
            <person name="Contreras Garrido A."/>
        </authorList>
    </citation>
    <scope>NUCLEOTIDE SEQUENCE [LARGE SCALE GENOMIC DNA]</scope>
</reference>
<keyword evidence="4" id="KW-0378">Hydrolase</keyword>
<dbReference type="SUPFAM" id="SSF52540">
    <property type="entry name" value="P-loop containing nucleoside triphosphate hydrolases"/>
    <property type="match status" value="1"/>
</dbReference>
<sequence>MASSSSSPSSSSCNWPYDIFPSFSGEDVRKTFLSHFLKELDQKLIIAFKDNEIERGQSLDPELKQAIRGSRIAVVVFSENYASSSWCLNELLEIVKCKKDLNQVVIPIFYRLDPSHVRKQNGDFGEIFEKTCQNKSDDEKIQWRRALTDVANILGYHIVTWANEANMIEEIVNDVLGKLNLSASANFDEFVGIEDHIKKMSTLLYLESEEVRMVGIWGPSGIGKTIIARALFTRLSRLFQSSVFIDKVFISRSTKERAGLVDYNTKLDLQRNFLALLLDKKDIKIDHIGGIEKMLKHRKTLIVIDDLDDQDVLDAIAGQTQWFGSGSRIIVVTKNKHLLRANRIDKFYEVCLPSYDLALEMFCRSAFRQNSPPDGFSELASEVISLAGNLPLGLEVLGSSLRGRDREDWMDMMPRLRNGLDGKIEKTLRVSYEELNNKKDEAIFRHIACLFNGESVNDIKQLLADSNLDVNIGLKNLVDKSLIKESYHIVLDMQSLLQELGKEIVRAQSDEPGGDWDVNALFQNVVEKFVHERDHKTVEMHSLVQELGKNIVREQSDEAGNREFLVDLTDICDVLEDDTGTTKKVLGIALNVDETNEVDIHEDAFKAMRNLLFLKMSTKKEWNLPEGVNYFPPKLRLLSWDNYPMRFLPTNFRPKNLVKIQMRESKLEKLWDGVQYLNIAEFSECGALAECSWSHDDSSSEVTMSTDDIQPKFIDDPSCPPKGYFSMLNLSFVDCFNFDANALISQQSAFMTLILLGEEVPLYFTHRATGASLSSIPLPNISTSQPVFSFRCCVVVDATGPDSFEVGICLGFMDRLGNLLEYFDMIQCFSADVQKSGSYLAIFDYYCPLTVEITPLVDQLKNGHMDIQFCLTRDDSKLQIKRCGIQFPDRERSSNHANFGGP</sequence>
<dbReference type="SUPFAM" id="SSF46785">
    <property type="entry name" value="Winged helix' DNA-binding domain"/>
    <property type="match status" value="1"/>
</dbReference>
<accession>A0AAU9SA81</accession>
<evidence type="ECO:0000256" key="6">
    <source>
        <dbReference type="ARBA" id="ARBA00023027"/>
    </source>
</evidence>
<dbReference type="InterPro" id="IPR035897">
    <property type="entry name" value="Toll_tir_struct_dom_sf"/>
</dbReference>
<name>A0AAU9SA81_THLAR</name>
<dbReference type="FunFam" id="1.10.8.430:FF:000002">
    <property type="entry name" value="Disease resistance protein (TIR-NBS-LRR class)"/>
    <property type="match status" value="1"/>
</dbReference>
<gene>
    <name evidence="9" type="ORF">TAV2_LOCUS12506</name>
</gene>
<dbReference type="Gene3D" id="1.10.8.430">
    <property type="entry name" value="Helical domain of apoptotic protease-activating factors"/>
    <property type="match status" value="1"/>
</dbReference>
<dbReference type="Pfam" id="PF00931">
    <property type="entry name" value="NB-ARC"/>
    <property type="match status" value="1"/>
</dbReference>
<evidence type="ECO:0000256" key="3">
    <source>
        <dbReference type="ARBA" id="ARBA00022737"/>
    </source>
</evidence>
<evidence type="ECO:0000256" key="2">
    <source>
        <dbReference type="ARBA" id="ARBA00022614"/>
    </source>
</evidence>
<dbReference type="InterPro" id="IPR044974">
    <property type="entry name" value="Disease_R_plants"/>
</dbReference>
<dbReference type="AlphaFoldDB" id="A0AAU9SA81"/>
<evidence type="ECO:0000256" key="1">
    <source>
        <dbReference type="ARBA" id="ARBA00011982"/>
    </source>
</evidence>
<dbReference type="Proteomes" id="UP000836841">
    <property type="component" value="Chromosome 4"/>
</dbReference>
<evidence type="ECO:0000313" key="9">
    <source>
        <dbReference type="EMBL" id="CAH2061264.1"/>
    </source>
</evidence>
<dbReference type="PANTHER" id="PTHR11017:SF227">
    <property type="entry name" value="DISEASE RESISTANCE PROTEIN RPS6"/>
    <property type="match status" value="1"/>
</dbReference>
<proteinExistence type="predicted"/>
<evidence type="ECO:0000259" key="8">
    <source>
        <dbReference type="PROSITE" id="PS50104"/>
    </source>
</evidence>
<evidence type="ECO:0000256" key="5">
    <source>
        <dbReference type="ARBA" id="ARBA00022821"/>
    </source>
</evidence>
<dbReference type="PANTHER" id="PTHR11017">
    <property type="entry name" value="LEUCINE-RICH REPEAT-CONTAINING PROTEIN"/>
    <property type="match status" value="1"/>
</dbReference>
<dbReference type="InterPro" id="IPR000157">
    <property type="entry name" value="TIR_dom"/>
</dbReference>
<dbReference type="Gene3D" id="3.80.10.10">
    <property type="entry name" value="Ribonuclease Inhibitor"/>
    <property type="match status" value="1"/>
</dbReference>
<organism evidence="9 10">
    <name type="scientific">Thlaspi arvense</name>
    <name type="common">Field penny-cress</name>
    <dbReference type="NCBI Taxonomy" id="13288"/>
    <lineage>
        <taxon>Eukaryota</taxon>
        <taxon>Viridiplantae</taxon>
        <taxon>Streptophyta</taxon>
        <taxon>Embryophyta</taxon>
        <taxon>Tracheophyta</taxon>
        <taxon>Spermatophyta</taxon>
        <taxon>Magnoliopsida</taxon>
        <taxon>eudicotyledons</taxon>
        <taxon>Gunneridae</taxon>
        <taxon>Pentapetalae</taxon>
        <taxon>rosids</taxon>
        <taxon>malvids</taxon>
        <taxon>Brassicales</taxon>
        <taxon>Brassicaceae</taxon>
        <taxon>Thlaspideae</taxon>
        <taxon>Thlaspi</taxon>
    </lineage>
</organism>
<keyword evidence="2" id="KW-0433">Leucine-rich repeat</keyword>
<dbReference type="GO" id="GO:0006952">
    <property type="term" value="P:defense response"/>
    <property type="evidence" value="ECO:0007669"/>
    <property type="project" value="UniProtKB-KW"/>
</dbReference>
<dbReference type="EC" id="3.2.2.6" evidence="1"/>
<dbReference type="FunFam" id="3.40.50.10140:FF:000007">
    <property type="entry name" value="Disease resistance protein (TIR-NBS-LRR class)"/>
    <property type="match status" value="1"/>
</dbReference>
<dbReference type="InterPro" id="IPR058192">
    <property type="entry name" value="WHD_ROQ1-like"/>
</dbReference>
<evidence type="ECO:0000256" key="4">
    <source>
        <dbReference type="ARBA" id="ARBA00022801"/>
    </source>
</evidence>
<evidence type="ECO:0000313" key="10">
    <source>
        <dbReference type="Proteomes" id="UP000836841"/>
    </source>
</evidence>
<dbReference type="Pfam" id="PF07725">
    <property type="entry name" value="LRR_3"/>
    <property type="match status" value="1"/>
</dbReference>
<keyword evidence="10" id="KW-1185">Reference proteome</keyword>
<dbReference type="InterPro" id="IPR011713">
    <property type="entry name" value="Leu-rich_rpt_3"/>
</dbReference>
<dbReference type="GO" id="GO:0007165">
    <property type="term" value="P:signal transduction"/>
    <property type="evidence" value="ECO:0007669"/>
    <property type="project" value="InterPro"/>
</dbReference>
<comment type="catalytic activity">
    <reaction evidence="7">
        <text>NAD(+) + H2O = ADP-D-ribose + nicotinamide + H(+)</text>
        <dbReference type="Rhea" id="RHEA:16301"/>
        <dbReference type="ChEBI" id="CHEBI:15377"/>
        <dbReference type="ChEBI" id="CHEBI:15378"/>
        <dbReference type="ChEBI" id="CHEBI:17154"/>
        <dbReference type="ChEBI" id="CHEBI:57540"/>
        <dbReference type="ChEBI" id="CHEBI:57967"/>
        <dbReference type="EC" id="3.2.2.6"/>
    </reaction>
    <physiologicalReaction direction="left-to-right" evidence="7">
        <dbReference type="Rhea" id="RHEA:16302"/>
    </physiologicalReaction>
</comment>
<dbReference type="InterPro" id="IPR002182">
    <property type="entry name" value="NB-ARC"/>
</dbReference>
<feature type="domain" description="TIR" evidence="8">
    <location>
        <begin position="15"/>
        <end position="179"/>
    </location>
</feature>
<dbReference type="InterPro" id="IPR042197">
    <property type="entry name" value="Apaf_helical"/>
</dbReference>
<dbReference type="SMART" id="SM00255">
    <property type="entry name" value="TIR"/>
    <property type="match status" value="1"/>
</dbReference>
<dbReference type="Gene3D" id="3.40.50.10140">
    <property type="entry name" value="Toll/interleukin-1 receptor homology (TIR) domain"/>
    <property type="match status" value="1"/>
</dbReference>